<organism evidence="1">
    <name type="scientific">Micromonas commoda virus</name>
    <dbReference type="NCBI Taxonomy" id="3057169"/>
    <lineage>
        <taxon>Viruses</taxon>
        <taxon>Varidnaviria</taxon>
        <taxon>Bamfordvirae</taxon>
        <taxon>Nucleocytoviricota</taxon>
        <taxon>Megaviricetes</taxon>
        <taxon>Algavirales</taxon>
        <taxon>Phycodnaviridae</taxon>
    </lineage>
</organism>
<accession>A0AAU7YNY5</accession>
<evidence type="ECO:0000313" key="1">
    <source>
        <dbReference type="EMBL" id="XCA47411.1"/>
    </source>
</evidence>
<name>A0AAU7YNY5_9PHYC</name>
<sequence length="79" mass="9709">MEMTNDVMEFIERGLHRDMTDRDIIEWCDDNTPELADIYDRYRDTHLSYRMAEMTMFFTQSVYGCDDDYDKIRMFVDRL</sequence>
<proteinExistence type="predicted"/>
<reference evidence="1" key="1">
    <citation type="submission" date="2024-06" db="EMBL/GenBank/DDBJ databases">
        <title>Evidence of context-dependent and transient costs of resisting viral infection in isolates of the marine microalga Micromonas sp. (class Mamiellophyceae).</title>
        <authorList>
            <person name="Bedi de Silva A."/>
            <person name="Schvarcz C.R."/>
            <person name="Steward G.R."/>
            <person name="Edwards K.F."/>
        </authorList>
    </citation>
    <scope>NUCLEOTIDE SEQUENCE</scope>
    <source>
        <strain evidence="1">McV-KB2</strain>
    </source>
</reference>
<dbReference type="EMBL" id="PP911589">
    <property type="protein sequence ID" value="XCA47411.1"/>
    <property type="molecule type" value="Genomic_DNA"/>
</dbReference>
<protein>
    <submittedName>
        <fullName evidence="1">Uncharacterized protein</fullName>
    </submittedName>
</protein>